<evidence type="ECO:0008006" key="8">
    <source>
        <dbReference type="Google" id="ProtNLM"/>
    </source>
</evidence>
<evidence type="ECO:0000313" key="6">
    <source>
        <dbReference type="EMBL" id="RZB29559.1"/>
    </source>
</evidence>
<dbReference type="PANTHER" id="PTHR33397">
    <property type="entry name" value="UPF0331 PROTEIN YUTE"/>
    <property type="match status" value="1"/>
</dbReference>
<dbReference type="GO" id="GO:0110001">
    <property type="term" value="C:toxin-antitoxin complex"/>
    <property type="evidence" value="ECO:0007669"/>
    <property type="project" value="InterPro"/>
</dbReference>
<dbReference type="InterPro" id="IPR052379">
    <property type="entry name" value="Type_VII_TA_RNase"/>
</dbReference>
<dbReference type="InterPro" id="IPR037038">
    <property type="entry name" value="HepT-like_sf"/>
</dbReference>
<keyword evidence="3" id="KW-0540">Nuclease</keyword>
<keyword evidence="2" id="KW-1277">Toxin-antitoxin system</keyword>
<dbReference type="Proteomes" id="UP000291831">
    <property type="component" value="Unassembled WGS sequence"/>
</dbReference>
<keyword evidence="4" id="KW-0378">Hydrolase</keyword>
<sequence length="138" mass="16264">MRILSHLRELSESLEDWRRYQSISIEELRMDRDKRNMVLHSMFISIQSAIDIATYIIAEKGLRKPSTYRETFEILEEGQIISEDLANDLSDMAGFRNVLVHIYWELDLDMIYGILRNDLRVLIAFKKIVKELLDGVES</sequence>
<dbReference type="GO" id="GO:0016787">
    <property type="term" value="F:hydrolase activity"/>
    <property type="evidence" value="ECO:0007669"/>
    <property type="project" value="UniProtKB-KW"/>
</dbReference>
<gene>
    <name evidence="6" type="ORF">AEth_01070</name>
</gene>
<name>A0A8B3S1D5_9EURY</name>
<evidence type="ECO:0000256" key="1">
    <source>
        <dbReference type="ARBA" id="ARBA00022553"/>
    </source>
</evidence>
<reference evidence="7" key="1">
    <citation type="submission" date="2019-01" db="EMBL/GenBank/DDBJ databases">
        <title>Anaerobic oxidation of ethane by archaea from a marine hydrocarbon seep.</title>
        <authorList>
            <person name="Musat F."/>
        </authorList>
    </citation>
    <scope>NUCLEOTIDE SEQUENCE [LARGE SCALE GENOMIC DNA]</scope>
</reference>
<comment type="caution">
    <text evidence="6">The sequence shown here is derived from an EMBL/GenBank/DDBJ whole genome shotgun (WGS) entry which is preliminary data.</text>
</comment>
<dbReference type="NCBIfam" id="NF047751">
    <property type="entry name" value="HepT_toxin"/>
    <property type="match status" value="1"/>
</dbReference>
<evidence type="ECO:0000256" key="4">
    <source>
        <dbReference type="ARBA" id="ARBA00022801"/>
    </source>
</evidence>
<evidence type="ECO:0000256" key="5">
    <source>
        <dbReference type="ARBA" id="ARBA00024207"/>
    </source>
</evidence>
<accession>A0A8B3S1D5</accession>
<proteinExistence type="inferred from homology"/>
<dbReference type="InterPro" id="IPR008201">
    <property type="entry name" value="HepT-like"/>
</dbReference>
<dbReference type="Pfam" id="PF01934">
    <property type="entry name" value="HepT-like"/>
    <property type="match status" value="1"/>
</dbReference>
<evidence type="ECO:0000256" key="3">
    <source>
        <dbReference type="ARBA" id="ARBA00022722"/>
    </source>
</evidence>
<evidence type="ECO:0000256" key="2">
    <source>
        <dbReference type="ARBA" id="ARBA00022649"/>
    </source>
</evidence>
<organism evidence="6 7">
    <name type="scientific">Candidatus Argoarchaeum ethanivorans</name>
    <dbReference type="NCBI Taxonomy" id="2608793"/>
    <lineage>
        <taxon>Archaea</taxon>
        <taxon>Methanobacteriati</taxon>
        <taxon>Methanobacteriota</taxon>
        <taxon>Stenosarchaea group</taxon>
        <taxon>Methanomicrobia</taxon>
        <taxon>Methanosarcinales</taxon>
        <taxon>Methanosarcinales incertae sedis</taxon>
        <taxon>GOM Arc I cluster</taxon>
        <taxon>Candidatus Argoarchaeum</taxon>
    </lineage>
</organism>
<dbReference type="GO" id="GO:0004540">
    <property type="term" value="F:RNA nuclease activity"/>
    <property type="evidence" value="ECO:0007669"/>
    <property type="project" value="InterPro"/>
</dbReference>
<comment type="similarity">
    <text evidence="5">Belongs to the HepT RNase toxin family.</text>
</comment>
<evidence type="ECO:0000313" key="7">
    <source>
        <dbReference type="Proteomes" id="UP000291831"/>
    </source>
</evidence>
<keyword evidence="1" id="KW-0597">Phosphoprotein</keyword>
<dbReference type="EMBL" id="RPGO01000025">
    <property type="protein sequence ID" value="RZB29559.1"/>
    <property type="molecule type" value="Genomic_DNA"/>
</dbReference>
<dbReference type="Gene3D" id="1.20.120.580">
    <property type="entry name" value="bsu32300-like"/>
    <property type="match status" value="1"/>
</dbReference>
<dbReference type="AlphaFoldDB" id="A0A8B3S1D5"/>
<dbReference type="PANTHER" id="PTHR33397:SF5">
    <property type="entry name" value="RNASE YUTE-RELATED"/>
    <property type="match status" value="1"/>
</dbReference>
<protein>
    <recommendedName>
        <fullName evidence="8">DUF86 domain-containing protein</fullName>
    </recommendedName>
</protein>